<dbReference type="EMBL" id="CP066558">
    <property type="protein sequence ID" value="QQF82371.1"/>
    <property type="molecule type" value="Genomic_DNA"/>
</dbReference>
<dbReference type="GO" id="GO:0005829">
    <property type="term" value="C:cytosol"/>
    <property type="evidence" value="ECO:0007669"/>
    <property type="project" value="TreeGrafter"/>
</dbReference>
<proteinExistence type="inferred from homology"/>
<keyword evidence="4" id="KW-1185">Reference proteome</keyword>
<dbReference type="PANTHER" id="PTHR30327:SF1">
    <property type="entry name" value="UPF0301 PROTEIN YQGE"/>
    <property type="match status" value="1"/>
</dbReference>
<comment type="similarity">
    <text evidence="1 2">Belongs to the UPF0301 (AlgH) family.</text>
</comment>
<accession>A0A9Q7E7D7</accession>
<evidence type="ECO:0000256" key="1">
    <source>
        <dbReference type="ARBA" id="ARBA00009600"/>
    </source>
</evidence>
<dbReference type="GeneID" id="31488211"/>
<name>A0A9Q7E7D7_HISSO</name>
<evidence type="ECO:0000313" key="3">
    <source>
        <dbReference type="EMBL" id="QQF82371.1"/>
    </source>
</evidence>
<dbReference type="Pfam" id="PF02622">
    <property type="entry name" value="DUF179"/>
    <property type="match status" value="1"/>
</dbReference>
<dbReference type="SMR" id="A0A9Q7E7D7"/>
<reference evidence="3 4" key="1">
    <citation type="submission" date="2020-12" db="EMBL/GenBank/DDBJ databases">
        <title>ASc-MMNZ-VFA-070.</title>
        <authorList>
            <person name="Schryvers A."/>
            <person name="Mostafa Nazari M."/>
            <person name="Farshchi Andisi V."/>
            <person name="Timsit E."/>
            <person name="Walter Morck D."/>
        </authorList>
    </citation>
    <scope>NUCLEOTIDE SEQUENCE [LARGE SCALE GENOMIC DNA]</scope>
    <source>
        <strain evidence="3 4">ASc-MMNZ-VFA-070</strain>
    </source>
</reference>
<dbReference type="Gene3D" id="3.40.1740.10">
    <property type="entry name" value="VC0467-like"/>
    <property type="match status" value="1"/>
</dbReference>
<dbReference type="Gene3D" id="3.30.70.1300">
    <property type="entry name" value="VC0467-like domains"/>
    <property type="match status" value="1"/>
</dbReference>
<dbReference type="AlphaFoldDB" id="A0A9Q7E7D7"/>
<dbReference type="HAMAP" id="MF_00758">
    <property type="entry name" value="UPF0301"/>
    <property type="match status" value="1"/>
</dbReference>
<organism evidence="3 4">
    <name type="scientific">Histophilus somni</name>
    <name type="common">Haemophilus somnus</name>
    <dbReference type="NCBI Taxonomy" id="731"/>
    <lineage>
        <taxon>Bacteria</taxon>
        <taxon>Pseudomonadati</taxon>
        <taxon>Pseudomonadota</taxon>
        <taxon>Gammaproteobacteria</taxon>
        <taxon>Pasteurellales</taxon>
        <taxon>Pasteurellaceae</taxon>
        <taxon>Histophilus</taxon>
    </lineage>
</organism>
<dbReference type="Proteomes" id="UP000595373">
    <property type="component" value="Chromosome"/>
</dbReference>
<gene>
    <name evidence="3" type="ORF">JFL49_00150</name>
</gene>
<dbReference type="NCBIfam" id="NF001266">
    <property type="entry name" value="PRK00228.1-1"/>
    <property type="match status" value="1"/>
</dbReference>
<sequence length="187" mass="21404">MNLQDHFLIAMPHLEDENFQRSVVYICENNEQGSMGLVLTQATDLSIAELCAKMNFMMADEREYSDKLVLLGGPVNLEHGFILHKKTAQEFQHSYKVTDQIYLTTSADIINTFGTAQSPEKYLVTLGCARWEPNQLENEIANNDWLVVPADENILFDVNSSERWFAANQLLGIEHVNFSYQQQMEHS</sequence>
<evidence type="ECO:0000256" key="2">
    <source>
        <dbReference type="HAMAP-Rule" id="MF_00758"/>
    </source>
</evidence>
<dbReference type="InterPro" id="IPR003774">
    <property type="entry name" value="AlgH-like"/>
</dbReference>
<evidence type="ECO:0000313" key="4">
    <source>
        <dbReference type="Proteomes" id="UP000595373"/>
    </source>
</evidence>
<dbReference type="PANTHER" id="PTHR30327">
    <property type="entry name" value="UNCHARACTERIZED PROTEIN YQGE"/>
    <property type="match status" value="1"/>
</dbReference>
<dbReference type="SUPFAM" id="SSF143456">
    <property type="entry name" value="VC0467-like"/>
    <property type="match status" value="1"/>
</dbReference>
<dbReference type="RefSeq" id="WP_012340984.1">
    <property type="nucleotide sequence ID" value="NZ_CP018802.1"/>
</dbReference>
<protein>
    <recommendedName>
        <fullName evidence="2">UPF0301 protein JFL49_00150</fullName>
    </recommendedName>
</protein>
<dbReference type="OrthoDB" id="9807486at2"/>